<name>A0A937VZN5_UNCTE</name>
<dbReference type="SUPFAM" id="SSF56801">
    <property type="entry name" value="Acetyl-CoA synthetase-like"/>
    <property type="match status" value="1"/>
</dbReference>
<dbReference type="EMBL" id="VGLS01000251">
    <property type="protein sequence ID" value="MBM3224061.1"/>
    <property type="molecule type" value="Genomic_DNA"/>
</dbReference>
<dbReference type="InterPro" id="IPR042099">
    <property type="entry name" value="ANL_N_sf"/>
</dbReference>
<evidence type="ECO:0000313" key="5">
    <source>
        <dbReference type="Proteomes" id="UP000712673"/>
    </source>
</evidence>
<dbReference type="AlphaFoldDB" id="A0A937VZN5"/>
<comment type="similarity">
    <text evidence="1">Belongs to the ATP-dependent AMP-binding enzyme family.</text>
</comment>
<feature type="non-terminal residue" evidence="4">
    <location>
        <position position="252"/>
    </location>
</feature>
<dbReference type="PANTHER" id="PTHR42921:SF1">
    <property type="entry name" value="ACETOACETYL-COA SYNTHETASE"/>
    <property type="match status" value="1"/>
</dbReference>
<evidence type="ECO:0000313" key="4">
    <source>
        <dbReference type="EMBL" id="MBM3224061.1"/>
    </source>
</evidence>
<dbReference type="GO" id="GO:0030729">
    <property type="term" value="F:acetoacetate-CoA ligase activity"/>
    <property type="evidence" value="ECO:0007669"/>
    <property type="project" value="TreeGrafter"/>
</dbReference>
<evidence type="ECO:0000259" key="2">
    <source>
        <dbReference type="Pfam" id="PF00501"/>
    </source>
</evidence>
<protein>
    <submittedName>
        <fullName evidence="4">AMP-binding protein</fullName>
    </submittedName>
</protein>
<feature type="domain" description="Acetyl-coenzyme A synthetase N-terminal" evidence="3">
    <location>
        <begin position="83"/>
        <end position="138"/>
    </location>
</feature>
<feature type="domain" description="AMP-dependent synthetase/ligase" evidence="2">
    <location>
        <begin position="141"/>
        <end position="239"/>
    </location>
</feature>
<proteinExistence type="inferred from homology"/>
<dbReference type="PANTHER" id="PTHR42921">
    <property type="entry name" value="ACETOACETYL-COA SYNTHETASE"/>
    <property type="match status" value="1"/>
</dbReference>
<dbReference type="Proteomes" id="UP000712673">
    <property type="component" value="Unassembled WGS sequence"/>
</dbReference>
<gene>
    <name evidence="4" type="ORF">FJZ47_09695</name>
</gene>
<evidence type="ECO:0000259" key="3">
    <source>
        <dbReference type="Pfam" id="PF16177"/>
    </source>
</evidence>
<accession>A0A937VZN5</accession>
<dbReference type="InterPro" id="IPR000873">
    <property type="entry name" value="AMP-dep_synth/lig_dom"/>
</dbReference>
<sequence length="252" mass="27923">MQRCCHMLTERDAACKTRGACSHWMGQRPVRRPPRKRSAGMTMESITEGTVLWEPPPQRVANANVTQFMAWLKTTRGLDLADYHALWAWSVQELETFWACVWQYFDVQAAAPYTTILSTRRMPGASWGDGATLNYAQHVLRNRPADGIALVFESEVCPMTELTWGELTRQVAAVAQGLRALGVGQGDRVVAYLPNIPQTLVAFLAVASLGAIWACSSPDFGTASVIDRFVQIAPKVLIAVDGYRYGGRDFAR</sequence>
<dbReference type="Gene3D" id="3.40.50.12780">
    <property type="entry name" value="N-terminal domain of ligase-like"/>
    <property type="match status" value="1"/>
</dbReference>
<comment type="caution">
    <text evidence="4">The sequence shown here is derived from an EMBL/GenBank/DDBJ whole genome shotgun (WGS) entry which is preliminary data.</text>
</comment>
<evidence type="ECO:0000256" key="1">
    <source>
        <dbReference type="ARBA" id="ARBA00006432"/>
    </source>
</evidence>
<organism evidence="4 5">
    <name type="scientific">Tectimicrobiota bacterium</name>
    <dbReference type="NCBI Taxonomy" id="2528274"/>
    <lineage>
        <taxon>Bacteria</taxon>
        <taxon>Pseudomonadati</taxon>
        <taxon>Nitrospinota/Tectimicrobiota group</taxon>
        <taxon>Candidatus Tectimicrobiota</taxon>
    </lineage>
</organism>
<dbReference type="Pfam" id="PF00501">
    <property type="entry name" value="AMP-binding"/>
    <property type="match status" value="1"/>
</dbReference>
<dbReference type="Pfam" id="PF16177">
    <property type="entry name" value="ACAS_N"/>
    <property type="match status" value="1"/>
</dbReference>
<reference evidence="4" key="1">
    <citation type="submission" date="2019-03" db="EMBL/GenBank/DDBJ databases">
        <title>Lake Tanganyika Metagenome-Assembled Genomes (MAGs).</title>
        <authorList>
            <person name="Tran P."/>
        </authorList>
    </citation>
    <scope>NUCLEOTIDE SEQUENCE</scope>
    <source>
        <strain evidence="4">K_DeepCast_65m_m2_066</strain>
    </source>
</reference>
<dbReference type="InterPro" id="IPR032387">
    <property type="entry name" value="ACAS_N"/>
</dbReference>